<dbReference type="Pfam" id="PF13589">
    <property type="entry name" value="HATPase_c_3"/>
    <property type="match status" value="1"/>
</dbReference>
<protein>
    <recommendedName>
        <fullName evidence="2">histidine kinase</fullName>
        <ecNumber evidence="2">2.7.13.3</ecNumber>
    </recommendedName>
</protein>
<keyword evidence="3" id="KW-0597">Phosphoprotein</keyword>
<keyword evidence="11" id="KW-1185">Reference proteome</keyword>
<dbReference type="Pfam" id="PF02518">
    <property type="entry name" value="HATPase_c"/>
    <property type="match status" value="1"/>
</dbReference>
<dbReference type="GO" id="GO:0004673">
    <property type="term" value="F:protein histidine kinase activity"/>
    <property type="evidence" value="ECO:0007669"/>
    <property type="project" value="UniProtKB-EC"/>
</dbReference>
<dbReference type="GO" id="GO:0000160">
    <property type="term" value="P:phosphorelay signal transduction system"/>
    <property type="evidence" value="ECO:0007669"/>
    <property type="project" value="UniProtKB-KW"/>
</dbReference>
<dbReference type="EC" id="2.7.13.3" evidence="2"/>
<dbReference type="Proteomes" id="UP000002402">
    <property type="component" value="Chromosome"/>
</dbReference>
<evidence type="ECO:0000256" key="3">
    <source>
        <dbReference type="ARBA" id="ARBA00022553"/>
    </source>
</evidence>
<evidence type="ECO:0000313" key="11">
    <source>
        <dbReference type="Proteomes" id="UP000002402"/>
    </source>
</evidence>
<evidence type="ECO:0000256" key="8">
    <source>
        <dbReference type="ARBA" id="ARBA00023012"/>
    </source>
</evidence>
<name>Q1D6C9_MYXXD</name>
<dbReference type="PRINTS" id="PR00344">
    <property type="entry name" value="BCTRLSENSOR"/>
</dbReference>
<dbReference type="InterPro" id="IPR003594">
    <property type="entry name" value="HATPase_dom"/>
</dbReference>
<evidence type="ECO:0000256" key="6">
    <source>
        <dbReference type="ARBA" id="ARBA00022777"/>
    </source>
</evidence>
<dbReference type="EMBL" id="CP000113">
    <property type="protein sequence ID" value="ABF91956.1"/>
    <property type="molecule type" value="Genomic_DNA"/>
</dbReference>
<dbReference type="IntAct" id="Q1D6C9">
    <property type="interactions" value="3"/>
</dbReference>
<dbReference type="AlphaFoldDB" id="Q1D6C9"/>
<evidence type="ECO:0000256" key="2">
    <source>
        <dbReference type="ARBA" id="ARBA00012438"/>
    </source>
</evidence>
<evidence type="ECO:0000259" key="9">
    <source>
        <dbReference type="PROSITE" id="PS50109"/>
    </source>
</evidence>
<dbReference type="PANTHER" id="PTHR43065:SF10">
    <property type="entry name" value="PEROXIDE STRESS-ACTIVATED HISTIDINE KINASE MAK3"/>
    <property type="match status" value="1"/>
</dbReference>
<dbReference type="CDD" id="cd00075">
    <property type="entry name" value="HATPase"/>
    <property type="match status" value="1"/>
</dbReference>
<evidence type="ECO:0000256" key="5">
    <source>
        <dbReference type="ARBA" id="ARBA00022741"/>
    </source>
</evidence>
<dbReference type="SMART" id="SM00387">
    <property type="entry name" value="HATPase_c"/>
    <property type="match status" value="1"/>
</dbReference>
<evidence type="ECO:0000256" key="1">
    <source>
        <dbReference type="ARBA" id="ARBA00000085"/>
    </source>
</evidence>
<dbReference type="SUPFAM" id="SSF55874">
    <property type="entry name" value="ATPase domain of HSP90 chaperone/DNA topoisomerase II/histidine kinase"/>
    <property type="match status" value="2"/>
</dbReference>
<dbReference type="eggNOG" id="COG4191">
    <property type="taxonomic scope" value="Bacteria"/>
</dbReference>
<gene>
    <name evidence="10" type="ordered locus">MXAN_3606</name>
</gene>
<dbReference type="Gene3D" id="3.30.565.10">
    <property type="entry name" value="Histidine kinase-like ATPase, C-terminal domain"/>
    <property type="match status" value="2"/>
</dbReference>
<comment type="catalytic activity">
    <reaction evidence="1">
        <text>ATP + protein L-histidine = ADP + protein N-phospho-L-histidine.</text>
        <dbReference type="EC" id="2.7.13.3"/>
    </reaction>
</comment>
<dbReference type="OrthoDB" id="9816482at2"/>
<accession>Q1D6C9</accession>
<dbReference type="InterPro" id="IPR005467">
    <property type="entry name" value="His_kinase_dom"/>
</dbReference>
<keyword evidence="7" id="KW-0067">ATP-binding</keyword>
<organism evidence="10 11">
    <name type="scientific">Myxococcus xanthus (strain DK1622)</name>
    <dbReference type="NCBI Taxonomy" id="246197"/>
    <lineage>
        <taxon>Bacteria</taxon>
        <taxon>Pseudomonadati</taxon>
        <taxon>Myxococcota</taxon>
        <taxon>Myxococcia</taxon>
        <taxon>Myxococcales</taxon>
        <taxon>Cystobacterineae</taxon>
        <taxon>Myxococcaceae</taxon>
        <taxon>Myxococcus</taxon>
    </lineage>
</organism>
<dbReference type="HOGENOM" id="CLU_012281_1_0_7"/>
<dbReference type="InterPro" id="IPR036890">
    <property type="entry name" value="HATPase_C_sf"/>
</dbReference>
<dbReference type="GO" id="GO:0005524">
    <property type="term" value="F:ATP binding"/>
    <property type="evidence" value="ECO:0007669"/>
    <property type="project" value="UniProtKB-KW"/>
</dbReference>
<dbReference type="STRING" id="246197.MXAN_3606"/>
<keyword evidence="6 10" id="KW-0418">Kinase</keyword>
<feature type="domain" description="Histidine kinase" evidence="9">
    <location>
        <begin position="505"/>
        <end position="716"/>
    </location>
</feature>
<sequence>MLTGPLSGNGLPQSCASVTLMATLQGQHVFRPRARVLRLLGEELISDETIAVVELVRNAWDADALSVKVAFHNAQNALGGSLDIIDDGHGMSKETVLGSWLQPATPDKKLRHASPSGRPLLGKKGIGRFAADKLARKLVLITKKEGETTATRAVVDWNQFDDPMKFLDEIHPQIDSHPTPATGHGTSLFLQDLRSSWSEDRIAHLKLELLKLFPPFRSTEVLGSPVIPPALATFQVKLEVDGISEDIGHFPQSLRTLCPWRVRAVVRAHSPTEDEIAIAINNEPERVRPLGGGAKGKKSAAGHFAVEIDVWVRSAEGLAGIRETLDLSLQEARGLLDKWSGISVYRDGFRVFPYGEPGNDWLDLDKERINTPKERLSNSQIIGCIYLSEQDNPELRDQTNRQGLVNNDAFNDLRSAIRQVIREIENRILVDKPTTKQRRSGRRLFELESLKRLREIAETSKSVASTQVLAMIGAAEAEKSSAEETISQEISRYRRILSLSVVATRMAHEIRQQVDIIRRAIDNGLKRLAKASVTIVGVSEALARADESAGIVAREVRRLLPFTRARRKIEKIDLSRLAIDIQSDFTEPASKRNIEIKFASPSSPAEVEVDYGELYQAVRNLVDNALFWSPEGGQVTLSVFAKHGSAFIAVTDQGPGVPTEDEGVIFEPYWSTKPNGSGLGLPIAGEIAADYGGSLSLKKSSTIAGASFEIAIPRAK</sequence>
<proteinExistence type="predicted"/>
<dbReference type="InterPro" id="IPR004358">
    <property type="entry name" value="Sig_transdc_His_kin-like_C"/>
</dbReference>
<keyword evidence="4" id="KW-0808">Transferase</keyword>
<reference evidence="10 11" key="1">
    <citation type="journal article" date="2006" name="Proc. Natl. Acad. Sci. U.S.A.">
        <title>Evolution of sensory complexity recorded in a myxobacterial genome.</title>
        <authorList>
            <person name="Goldman B.S."/>
            <person name="Nierman W.C."/>
            <person name="Kaiser D."/>
            <person name="Slater S.C."/>
            <person name="Durkin A.S."/>
            <person name="Eisen J.A."/>
            <person name="Ronning C.M."/>
            <person name="Barbazuk W.B."/>
            <person name="Blanchard M."/>
            <person name="Field C."/>
            <person name="Halling C."/>
            <person name="Hinkle G."/>
            <person name="Iartchuk O."/>
            <person name="Kim H.S."/>
            <person name="Mackenzie C."/>
            <person name="Madupu R."/>
            <person name="Miller N."/>
            <person name="Shvartsbeyn A."/>
            <person name="Sullivan S.A."/>
            <person name="Vaudin M."/>
            <person name="Wiegand R."/>
            <person name="Kaplan H.B."/>
        </authorList>
    </citation>
    <scope>NUCLEOTIDE SEQUENCE [LARGE SCALE GENOMIC DNA]</scope>
    <source>
        <strain evidence="11">DK1622</strain>
    </source>
</reference>
<dbReference type="KEGG" id="mxa:MXAN_3606"/>
<dbReference type="EnsemblBacteria" id="ABF91956">
    <property type="protein sequence ID" value="ABF91956"/>
    <property type="gene ID" value="MXAN_3606"/>
</dbReference>
<evidence type="ECO:0000256" key="7">
    <source>
        <dbReference type="ARBA" id="ARBA00022840"/>
    </source>
</evidence>
<dbReference type="PROSITE" id="PS50109">
    <property type="entry name" value="HIS_KIN"/>
    <property type="match status" value="1"/>
</dbReference>
<dbReference type="eggNOG" id="COG0323">
    <property type="taxonomic scope" value="Bacteria"/>
</dbReference>
<evidence type="ECO:0000313" key="10">
    <source>
        <dbReference type="EMBL" id="ABF91956.1"/>
    </source>
</evidence>
<dbReference type="PANTHER" id="PTHR43065">
    <property type="entry name" value="SENSOR HISTIDINE KINASE"/>
    <property type="match status" value="1"/>
</dbReference>
<keyword evidence="5" id="KW-0547">Nucleotide-binding</keyword>
<keyword evidence="8" id="KW-0902">Two-component regulatory system</keyword>
<evidence type="ECO:0000256" key="4">
    <source>
        <dbReference type="ARBA" id="ARBA00022679"/>
    </source>
</evidence>